<sequence length="178" mass="21061">MESNKRLKTKKIIEQAMVQLLQENSFDQISTVKLARAAGISRSSFYTHYKDKYDMIERYQEKLFTELEHIFDTYGQDRYEAIVHVFGLLKQEPLLASLLSENGTREIQTFLRHKLQLMLSQDLQGRYNNHHEELTRTEQEYSTIYFTNAFFGVCQMWLARGTVESPEEMAQFLVKMLN</sequence>
<organism evidence="4 5">
    <name type="scientific">Streptococcus massiliensis</name>
    <dbReference type="NCBI Taxonomy" id="313439"/>
    <lineage>
        <taxon>Bacteria</taxon>
        <taxon>Bacillati</taxon>
        <taxon>Bacillota</taxon>
        <taxon>Bacilli</taxon>
        <taxon>Lactobacillales</taxon>
        <taxon>Streptococcaceae</taxon>
        <taxon>Streptococcus</taxon>
    </lineage>
</organism>
<dbReference type="InterPro" id="IPR039532">
    <property type="entry name" value="TetR_C_Firmicutes"/>
</dbReference>
<proteinExistence type="predicted"/>
<dbReference type="Pfam" id="PF14278">
    <property type="entry name" value="TetR_C_8"/>
    <property type="match status" value="1"/>
</dbReference>
<dbReference type="Pfam" id="PF00440">
    <property type="entry name" value="TetR_N"/>
    <property type="match status" value="1"/>
</dbReference>
<evidence type="ECO:0000256" key="1">
    <source>
        <dbReference type="ARBA" id="ARBA00023125"/>
    </source>
</evidence>
<keyword evidence="5" id="KW-1185">Reference proteome</keyword>
<dbReference type="OrthoDB" id="9810250at2"/>
<evidence type="ECO:0000259" key="3">
    <source>
        <dbReference type="PROSITE" id="PS50977"/>
    </source>
</evidence>
<evidence type="ECO:0000313" key="5">
    <source>
        <dbReference type="Proteomes" id="UP000254634"/>
    </source>
</evidence>
<evidence type="ECO:0000313" key="4">
    <source>
        <dbReference type="EMBL" id="SUN76341.1"/>
    </source>
</evidence>
<dbReference type="SUPFAM" id="SSF46689">
    <property type="entry name" value="Homeodomain-like"/>
    <property type="match status" value="1"/>
</dbReference>
<accession>A0A380KXQ8</accession>
<dbReference type="InterPro" id="IPR050624">
    <property type="entry name" value="HTH-type_Tx_Regulator"/>
</dbReference>
<keyword evidence="1 2" id="KW-0238">DNA-binding</keyword>
<dbReference type="EMBL" id="UHFR01000005">
    <property type="protein sequence ID" value="SUN76341.1"/>
    <property type="molecule type" value="Genomic_DNA"/>
</dbReference>
<dbReference type="Gene3D" id="1.10.357.10">
    <property type="entry name" value="Tetracycline Repressor, domain 2"/>
    <property type="match status" value="1"/>
</dbReference>
<dbReference type="RefSeq" id="WP_018371315.1">
    <property type="nucleotide sequence ID" value="NZ_UHFR01000005.1"/>
</dbReference>
<gene>
    <name evidence="4" type="ORF">NCTC13765_00830</name>
</gene>
<dbReference type="STRING" id="1123307.GCA_000380065_00624"/>
<dbReference type="InterPro" id="IPR009057">
    <property type="entry name" value="Homeodomain-like_sf"/>
</dbReference>
<feature type="DNA-binding region" description="H-T-H motif" evidence="2">
    <location>
        <begin position="30"/>
        <end position="49"/>
    </location>
</feature>
<dbReference type="Proteomes" id="UP000254634">
    <property type="component" value="Unassembled WGS sequence"/>
</dbReference>
<dbReference type="PANTHER" id="PTHR43479">
    <property type="entry name" value="ACREF/ENVCD OPERON REPRESSOR-RELATED"/>
    <property type="match status" value="1"/>
</dbReference>
<name>A0A380KXQ8_9STRE</name>
<dbReference type="PANTHER" id="PTHR43479:SF7">
    <property type="entry name" value="TETR-FAMILY TRANSCRIPTIONAL REGULATOR"/>
    <property type="match status" value="1"/>
</dbReference>
<protein>
    <submittedName>
        <fullName evidence="4">TetR family transcriptional regulator</fullName>
    </submittedName>
</protein>
<dbReference type="AlphaFoldDB" id="A0A380KXQ8"/>
<dbReference type="GO" id="GO:0003677">
    <property type="term" value="F:DNA binding"/>
    <property type="evidence" value="ECO:0007669"/>
    <property type="project" value="UniProtKB-UniRule"/>
</dbReference>
<reference evidence="4" key="1">
    <citation type="submission" date="2018-06" db="EMBL/GenBank/DDBJ databases">
        <authorList>
            <consortium name="Pathogen Informatics"/>
            <person name="Doyle S."/>
        </authorList>
    </citation>
    <scope>NUCLEOTIDE SEQUENCE [LARGE SCALE GENOMIC DNA]</scope>
    <source>
        <strain evidence="4">NCTC13765</strain>
    </source>
</reference>
<dbReference type="PROSITE" id="PS50977">
    <property type="entry name" value="HTH_TETR_2"/>
    <property type="match status" value="1"/>
</dbReference>
<dbReference type="InterPro" id="IPR001647">
    <property type="entry name" value="HTH_TetR"/>
</dbReference>
<evidence type="ECO:0000256" key="2">
    <source>
        <dbReference type="PROSITE-ProRule" id="PRU00335"/>
    </source>
</evidence>
<dbReference type="PRINTS" id="PR00455">
    <property type="entry name" value="HTHTETR"/>
</dbReference>
<feature type="domain" description="HTH tetR-type" evidence="3">
    <location>
        <begin position="7"/>
        <end position="67"/>
    </location>
</feature>